<dbReference type="AlphaFoldDB" id="A0A176WRB4"/>
<name>A0A176WRB4_MARPO</name>
<evidence type="ECO:0000313" key="3">
    <source>
        <dbReference type="Proteomes" id="UP000077202"/>
    </source>
</evidence>
<keyword evidence="3" id="KW-1185">Reference proteome</keyword>
<evidence type="ECO:0000313" key="2">
    <source>
        <dbReference type="EMBL" id="OAE35374.1"/>
    </source>
</evidence>
<evidence type="ECO:0000256" key="1">
    <source>
        <dbReference type="SAM" id="MobiDB-lite"/>
    </source>
</evidence>
<feature type="region of interest" description="Disordered" evidence="1">
    <location>
        <begin position="181"/>
        <end position="200"/>
    </location>
</feature>
<feature type="compositionally biased region" description="Basic and acidic residues" evidence="1">
    <location>
        <begin position="508"/>
        <end position="562"/>
    </location>
</feature>
<feature type="region of interest" description="Disordered" evidence="1">
    <location>
        <begin position="574"/>
        <end position="657"/>
    </location>
</feature>
<protein>
    <submittedName>
        <fullName evidence="2">Uncharacterized protein</fullName>
    </submittedName>
</protein>
<gene>
    <name evidence="2" type="ORF">AXG93_464s1060</name>
</gene>
<dbReference type="EMBL" id="LVLJ01000173">
    <property type="protein sequence ID" value="OAE35374.1"/>
    <property type="molecule type" value="Genomic_DNA"/>
</dbReference>
<comment type="caution">
    <text evidence="2">The sequence shown here is derived from an EMBL/GenBank/DDBJ whole genome shotgun (WGS) entry which is preliminary data.</text>
</comment>
<sequence length="657" mass="72568">MSFEYRGISDRSIRGRSSNGIEARLEGQALEVGAIGNPDPCLVGEVEKQAHVTVVSGEEDEVSMGGAVEALGRPAEKVVRHALRHSAYLFPLHGLLIQQPYAHGQNMVSDGLAHDHDAPFATDQVPELTVARQPARLHLHPHLLLQIVSEQRTIVPARSETIQIAIGEGNVARDLLASGKAAHSSPGASGGVKNFGGQQPSHDDFVAEGTPLGHHAHEDGPLLARHRGQLPPALGQGIAHKQRAEIIDIAVEFVDQAQQSPGRGHREACMRGQEADGDVVPLAEHRVVAGQQSAVLAVGDLHEIRPLGRHLRAHLEEAGRVHDGAPFLTHRPKPEKAGHGQPGQDSVHQIFGQLTPQPLVHHEIAAIVIVRGRAGVAGVGTTTTTRIESLLLLLLLLPCVGGACWIARILLPLDEHSSASFGIILQHRQQQNISRLPNFNHNAQVRTLHEDEDEGYDEFAFGDERMNQIRVDFVTGSGDFWWLMKTNRNRERRNWRLEIDTEDEEQKEMEMEMEGERTYKWGPESRGDKSMGRTDDRQMRHLTRLPEEPPDKRIGSRDRRNFEGRWDEVSSVKIGKKRGGNGAGGGRWSSAIPGRRMRDAQLAHVELNRGQGHGRSERKGRGEIGPGLNPVRQQEPYERPDGPQQEQAHVYIQDERD</sequence>
<reference evidence="2" key="1">
    <citation type="submission" date="2016-03" db="EMBL/GenBank/DDBJ databases">
        <title>Mechanisms controlling the formation of the plant cell surface in tip-growing cells are functionally conserved among land plants.</title>
        <authorList>
            <person name="Honkanen S."/>
            <person name="Jones V.A."/>
            <person name="Morieri G."/>
            <person name="Champion C."/>
            <person name="Hetherington A.J."/>
            <person name="Kelly S."/>
            <person name="Saint-Marcoux D."/>
            <person name="Proust H."/>
            <person name="Prescott H."/>
            <person name="Dolan L."/>
        </authorList>
    </citation>
    <scope>NUCLEOTIDE SEQUENCE [LARGE SCALE GENOMIC DNA]</scope>
    <source>
        <tissue evidence="2">Whole gametophyte</tissue>
    </source>
</reference>
<feature type="region of interest" description="Disordered" evidence="1">
    <location>
        <begin position="504"/>
        <end position="562"/>
    </location>
</feature>
<accession>A0A176WRB4</accession>
<proteinExistence type="predicted"/>
<organism evidence="2 3">
    <name type="scientific">Marchantia polymorpha subsp. ruderalis</name>
    <dbReference type="NCBI Taxonomy" id="1480154"/>
    <lineage>
        <taxon>Eukaryota</taxon>
        <taxon>Viridiplantae</taxon>
        <taxon>Streptophyta</taxon>
        <taxon>Embryophyta</taxon>
        <taxon>Marchantiophyta</taxon>
        <taxon>Marchantiopsida</taxon>
        <taxon>Marchantiidae</taxon>
        <taxon>Marchantiales</taxon>
        <taxon>Marchantiaceae</taxon>
        <taxon>Marchantia</taxon>
    </lineage>
</organism>
<dbReference type="Proteomes" id="UP000077202">
    <property type="component" value="Unassembled WGS sequence"/>
</dbReference>